<dbReference type="PROSITE" id="PS50929">
    <property type="entry name" value="ABC_TM1F"/>
    <property type="match status" value="1"/>
</dbReference>
<dbReference type="InterPro" id="IPR036640">
    <property type="entry name" value="ABC1_TM_sf"/>
</dbReference>
<evidence type="ECO:0000256" key="6">
    <source>
        <dbReference type="ARBA" id="ARBA00023136"/>
    </source>
</evidence>
<name>E8U7D9_DEIML</name>
<dbReference type="Pfam" id="PF00005">
    <property type="entry name" value="ABC_tran"/>
    <property type="match status" value="1"/>
</dbReference>
<dbReference type="RefSeq" id="WP_013556483.1">
    <property type="nucleotide sequence ID" value="NC_014958.1"/>
</dbReference>
<feature type="domain" description="ABC transporter" evidence="9">
    <location>
        <begin position="327"/>
        <end position="552"/>
    </location>
</feature>
<dbReference type="eggNOG" id="COG4987">
    <property type="taxonomic scope" value="Bacteria"/>
</dbReference>
<evidence type="ECO:0000256" key="5">
    <source>
        <dbReference type="ARBA" id="ARBA00022989"/>
    </source>
</evidence>
<dbReference type="CDD" id="cd03228">
    <property type="entry name" value="ABCC_MRP_Like"/>
    <property type="match status" value="1"/>
</dbReference>
<dbReference type="InterPro" id="IPR003439">
    <property type="entry name" value="ABC_transporter-like_ATP-bd"/>
</dbReference>
<organism evidence="11 12">
    <name type="scientific">Deinococcus maricopensis (strain DSM 21211 / LMG 22137 / NRRL B-23946 / LB-34)</name>
    <dbReference type="NCBI Taxonomy" id="709986"/>
    <lineage>
        <taxon>Bacteria</taxon>
        <taxon>Thermotogati</taxon>
        <taxon>Deinococcota</taxon>
        <taxon>Deinococci</taxon>
        <taxon>Deinococcales</taxon>
        <taxon>Deinococcaceae</taxon>
        <taxon>Deinococcus</taxon>
    </lineage>
</organism>
<evidence type="ECO:0000256" key="7">
    <source>
        <dbReference type="SAM" id="MobiDB-lite"/>
    </source>
</evidence>
<dbReference type="OrthoDB" id="57982at2"/>
<accession>E8U7D9</accession>
<dbReference type="GO" id="GO:0005524">
    <property type="term" value="F:ATP binding"/>
    <property type="evidence" value="ECO:0007669"/>
    <property type="project" value="UniProtKB-KW"/>
</dbReference>
<keyword evidence="3" id="KW-0547">Nucleotide-binding</keyword>
<dbReference type="Gene3D" id="1.20.1560.10">
    <property type="entry name" value="ABC transporter type 1, transmembrane domain"/>
    <property type="match status" value="1"/>
</dbReference>
<evidence type="ECO:0000256" key="1">
    <source>
        <dbReference type="ARBA" id="ARBA00004651"/>
    </source>
</evidence>
<dbReference type="GO" id="GO:0034775">
    <property type="term" value="P:glutathione transmembrane transport"/>
    <property type="evidence" value="ECO:0007669"/>
    <property type="project" value="InterPro"/>
</dbReference>
<dbReference type="Proteomes" id="UP000008635">
    <property type="component" value="Chromosome"/>
</dbReference>
<keyword evidence="12" id="KW-1185">Reference proteome</keyword>
<dbReference type="NCBIfam" id="TIGR02868">
    <property type="entry name" value="CydC"/>
    <property type="match status" value="1"/>
</dbReference>
<feature type="transmembrane region" description="Helical" evidence="8">
    <location>
        <begin position="157"/>
        <end position="181"/>
    </location>
</feature>
<dbReference type="Gene3D" id="3.40.50.300">
    <property type="entry name" value="P-loop containing nucleotide triphosphate hydrolases"/>
    <property type="match status" value="1"/>
</dbReference>
<dbReference type="KEGG" id="dmr:Deima_1328"/>
<dbReference type="SUPFAM" id="SSF52540">
    <property type="entry name" value="P-loop containing nucleoside triphosphate hydrolases"/>
    <property type="match status" value="1"/>
</dbReference>
<dbReference type="InterPro" id="IPR014223">
    <property type="entry name" value="ABC_CydC/D"/>
</dbReference>
<evidence type="ECO:0000256" key="4">
    <source>
        <dbReference type="ARBA" id="ARBA00022840"/>
    </source>
</evidence>
<dbReference type="AlphaFoldDB" id="E8U7D9"/>
<feature type="transmembrane region" description="Helical" evidence="8">
    <location>
        <begin position="245"/>
        <end position="270"/>
    </location>
</feature>
<feature type="transmembrane region" description="Helical" evidence="8">
    <location>
        <begin position="132"/>
        <end position="151"/>
    </location>
</feature>
<reference evidence="11 12" key="1">
    <citation type="journal article" date="2011" name="Stand. Genomic Sci.">
        <title>Complete genome sequence of Deinococcus maricopensis type strain (LB-34).</title>
        <authorList>
            <person name="Pukall R."/>
            <person name="Zeytun A."/>
            <person name="Lucas S."/>
            <person name="Lapidus A."/>
            <person name="Hammon N."/>
            <person name="Deshpande S."/>
            <person name="Nolan M."/>
            <person name="Cheng J.F."/>
            <person name="Pitluck S."/>
            <person name="Liolios K."/>
            <person name="Pagani I."/>
            <person name="Mikhailova N."/>
            <person name="Ivanova N."/>
            <person name="Mavromatis K."/>
            <person name="Pati A."/>
            <person name="Tapia R."/>
            <person name="Han C."/>
            <person name="Goodwin L."/>
            <person name="Chen A."/>
            <person name="Palaniappan K."/>
            <person name="Land M."/>
            <person name="Hauser L."/>
            <person name="Chang Y.J."/>
            <person name="Jeffries C.D."/>
            <person name="Brambilla E.M."/>
            <person name="Rohde M."/>
            <person name="Goker M."/>
            <person name="Detter J.C."/>
            <person name="Woyke T."/>
            <person name="Bristow J."/>
            <person name="Eisen J.A."/>
            <person name="Markowitz V."/>
            <person name="Hugenholtz P."/>
            <person name="Kyrpides N.C."/>
            <person name="Klenk H.P."/>
        </authorList>
    </citation>
    <scope>NUCLEOTIDE SEQUENCE [LARGE SCALE GENOMIC DNA]</scope>
    <source>
        <strain evidence="12">DSM 21211 / LMG 22137 / NRRL B-23946 / LB-34</strain>
    </source>
</reference>
<keyword evidence="4 11" id="KW-0067">ATP-binding</keyword>
<protein>
    <submittedName>
        <fullName evidence="11">ABC transporter, CydDC cysteine exporter (CydDC-E) family, permease/ATP-binding protein CydC</fullName>
        <ecNumber evidence="11">3.6.3.44</ecNumber>
    </submittedName>
</protein>
<comment type="subcellular location">
    <subcellularLocation>
        <location evidence="1">Cell membrane</location>
        <topology evidence="1">Multi-pass membrane protein</topology>
    </subcellularLocation>
</comment>
<dbReference type="InterPro" id="IPR003593">
    <property type="entry name" value="AAA+_ATPase"/>
</dbReference>
<keyword evidence="2 8" id="KW-0812">Transmembrane</keyword>
<dbReference type="SUPFAM" id="SSF90123">
    <property type="entry name" value="ABC transporter transmembrane region"/>
    <property type="match status" value="1"/>
</dbReference>
<dbReference type="PROSITE" id="PS50893">
    <property type="entry name" value="ABC_TRANSPORTER_2"/>
    <property type="match status" value="1"/>
</dbReference>
<dbReference type="InterPro" id="IPR027417">
    <property type="entry name" value="P-loop_NTPase"/>
</dbReference>
<evidence type="ECO:0000256" key="8">
    <source>
        <dbReference type="SAM" id="Phobius"/>
    </source>
</evidence>
<reference evidence="12" key="2">
    <citation type="submission" date="2011-01" db="EMBL/GenBank/DDBJ databases">
        <title>The complete genome of Deinococcus maricopensis DSM 21211.</title>
        <authorList>
            <consortium name="US DOE Joint Genome Institute (JGI-PGF)"/>
            <person name="Lucas S."/>
            <person name="Copeland A."/>
            <person name="Lapidus A."/>
            <person name="Goodwin L."/>
            <person name="Pitluck S."/>
            <person name="Kyrpides N."/>
            <person name="Mavromatis K."/>
            <person name="Pagani I."/>
            <person name="Ivanova N."/>
            <person name="Ovchinnikova G."/>
            <person name="Zeytun A."/>
            <person name="Detter J.C."/>
            <person name="Han C."/>
            <person name="Land M."/>
            <person name="Hauser L."/>
            <person name="Markowitz V."/>
            <person name="Cheng J.-F."/>
            <person name="Hugenholtz P."/>
            <person name="Woyke T."/>
            <person name="Wu D."/>
            <person name="Pukall R."/>
            <person name="Gehrich-Schroeter G."/>
            <person name="Brambilla E."/>
            <person name="Klenk H.-P."/>
            <person name="Eisen J.A."/>
        </authorList>
    </citation>
    <scope>NUCLEOTIDE SEQUENCE [LARGE SCALE GENOMIC DNA]</scope>
    <source>
        <strain evidence="12">DSM 21211 / LMG 22137 / NRRL B-23946 / LB-34</strain>
    </source>
</reference>
<evidence type="ECO:0000259" key="10">
    <source>
        <dbReference type="PROSITE" id="PS50929"/>
    </source>
</evidence>
<sequence precursor="true">MTRLGFTRAVLRGEEGRLLAAALLGALALASAAALTATGGALISRAAQRPDTLFTLTFLITGVRALGLGRAALRYVERLLAHDFTFRTLARARTRVYAALVPRGRRLGVQVGAVTHTAHADVDALQNATLRAALPLLAYLLLTAALALAVARLSVPLALGVLGLLLLAGVLAPLAACAPLARLARERAHARAALTAALTDTLHASAETATPQDFSALERTLERADARDNALLAVLTFARESAAAAALLLTLVTVGGAVLSGALPGAWLAAAALGVVTAFDAAAPLAGVPGALADAAGADGRLHALTTAPIGTAAPPRPTRVPDRPDLHLDGVRVRHGDQLVVQDFSLHVPHGRAVALVGPSGAGKTTLARLLVRDLDPDAGAVRWGGVDARHLDPHELHARAALMEQDAPLLSGTLRANLRLADRALPDERLRALLNDLGLAHFDLDGWVGEGGARLSGGERARVALARALLKPSDVLILDEPTAHLDPPAEALALRVIERERQGRTLIIITHRPGPLALVDDVLPVGVLPAGGTSPPAPAPTAPSPAALALTPEAPHGRP</sequence>
<gene>
    <name evidence="11" type="ordered locus">Deima_1328</name>
</gene>
<dbReference type="PANTHER" id="PTHR24221:SF654">
    <property type="entry name" value="ATP-BINDING CASSETTE SUB-FAMILY B MEMBER 6"/>
    <property type="match status" value="1"/>
</dbReference>
<dbReference type="SMART" id="SM00382">
    <property type="entry name" value="AAA"/>
    <property type="match status" value="1"/>
</dbReference>
<dbReference type="GO" id="GO:0005886">
    <property type="term" value="C:plasma membrane"/>
    <property type="evidence" value="ECO:0007669"/>
    <property type="project" value="UniProtKB-SubCell"/>
</dbReference>
<dbReference type="EMBL" id="CP002454">
    <property type="protein sequence ID" value="ADV66978.1"/>
    <property type="molecule type" value="Genomic_DNA"/>
</dbReference>
<keyword evidence="5 8" id="KW-1133">Transmembrane helix</keyword>
<evidence type="ECO:0000313" key="12">
    <source>
        <dbReference type="Proteomes" id="UP000008635"/>
    </source>
</evidence>
<feature type="transmembrane region" description="Helical" evidence="8">
    <location>
        <begin position="52"/>
        <end position="73"/>
    </location>
</feature>
<dbReference type="InterPro" id="IPR017871">
    <property type="entry name" value="ABC_transporter-like_CS"/>
</dbReference>
<proteinExistence type="predicted"/>
<evidence type="ECO:0000259" key="9">
    <source>
        <dbReference type="PROSITE" id="PS50893"/>
    </source>
</evidence>
<feature type="compositionally biased region" description="Low complexity" evidence="7">
    <location>
        <begin position="546"/>
        <end position="561"/>
    </location>
</feature>
<feature type="domain" description="ABC transmembrane type-1" evidence="10">
    <location>
        <begin position="19"/>
        <end position="202"/>
    </location>
</feature>
<keyword evidence="11" id="KW-0378">Hydrolase</keyword>
<dbReference type="PANTHER" id="PTHR24221">
    <property type="entry name" value="ATP-BINDING CASSETTE SUB-FAMILY B"/>
    <property type="match status" value="1"/>
</dbReference>
<feature type="region of interest" description="Disordered" evidence="7">
    <location>
        <begin position="534"/>
        <end position="561"/>
    </location>
</feature>
<dbReference type="GO" id="GO:0034040">
    <property type="term" value="F:ATPase-coupled lipid transmembrane transporter activity"/>
    <property type="evidence" value="ECO:0007669"/>
    <property type="project" value="TreeGrafter"/>
</dbReference>
<dbReference type="GO" id="GO:0016887">
    <property type="term" value="F:ATP hydrolysis activity"/>
    <property type="evidence" value="ECO:0007669"/>
    <property type="project" value="InterPro"/>
</dbReference>
<evidence type="ECO:0000256" key="2">
    <source>
        <dbReference type="ARBA" id="ARBA00022692"/>
    </source>
</evidence>
<dbReference type="InterPro" id="IPR011527">
    <property type="entry name" value="ABC1_TM_dom"/>
</dbReference>
<dbReference type="STRING" id="709986.Deima_1328"/>
<dbReference type="GO" id="GO:0140359">
    <property type="term" value="F:ABC-type transporter activity"/>
    <property type="evidence" value="ECO:0007669"/>
    <property type="project" value="InterPro"/>
</dbReference>
<evidence type="ECO:0000256" key="3">
    <source>
        <dbReference type="ARBA" id="ARBA00022741"/>
    </source>
</evidence>
<dbReference type="GO" id="GO:0045454">
    <property type="term" value="P:cell redox homeostasis"/>
    <property type="evidence" value="ECO:0007669"/>
    <property type="project" value="InterPro"/>
</dbReference>
<dbReference type="EC" id="3.6.3.44" evidence="11"/>
<dbReference type="HOGENOM" id="CLU_000604_84_9_0"/>
<evidence type="ECO:0000313" key="11">
    <source>
        <dbReference type="EMBL" id="ADV66978.1"/>
    </source>
</evidence>
<dbReference type="InterPro" id="IPR039421">
    <property type="entry name" value="Type_1_exporter"/>
</dbReference>
<keyword evidence="6 8" id="KW-0472">Membrane</keyword>
<dbReference type="PROSITE" id="PS00211">
    <property type="entry name" value="ABC_TRANSPORTER_1"/>
    <property type="match status" value="1"/>
</dbReference>